<dbReference type="InterPro" id="IPR001753">
    <property type="entry name" value="Enoyl-CoA_hydra/iso"/>
</dbReference>
<evidence type="ECO:0000256" key="2">
    <source>
        <dbReference type="ARBA" id="ARBA00023239"/>
    </source>
</evidence>
<reference evidence="4 6" key="2">
    <citation type="submission" date="2015-12" db="EMBL/GenBank/DDBJ databases">
        <authorList>
            <person name="Lauer A."/>
            <person name="Humrighouse B."/>
            <person name="Loparev V."/>
            <person name="Shewmaker P.L."/>
            <person name="Whitney A.M."/>
            <person name="McLaughlin R.W."/>
        </authorList>
    </citation>
    <scope>NUCLEOTIDE SEQUENCE [LARGE SCALE GENOMIC DNA]</scope>
    <source>
        <strain evidence="4 6">LMG 23085</strain>
    </source>
</reference>
<dbReference type="EMBL" id="JXLC01000038">
    <property type="protein sequence ID" value="OJG85352.1"/>
    <property type="molecule type" value="Genomic_DNA"/>
</dbReference>
<dbReference type="PROSITE" id="PS00166">
    <property type="entry name" value="ENOYL_COA_HYDRATASE"/>
    <property type="match status" value="1"/>
</dbReference>
<dbReference type="RefSeq" id="WP_071879307.1">
    <property type="nucleotide sequence ID" value="NZ_JXLC01000038.1"/>
</dbReference>
<evidence type="ECO:0000256" key="1">
    <source>
        <dbReference type="ARBA" id="ARBA00005254"/>
    </source>
</evidence>
<dbReference type="GO" id="GO:0016836">
    <property type="term" value="F:hydro-lyase activity"/>
    <property type="evidence" value="ECO:0007669"/>
    <property type="project" value="UniProtKB-ARBA"/>
</dbReference>
<gene>
    <name evidence="4" type="ORF">ATZ33_03090</name>
    <name evidence="5" type="ORF">RV15_GL002592</name>
</gene>
<organism evidence="5 7">
    <name type="scientific">Enterococcus silesiacus</name>
    <dbReference type="NCBI Taxonomy" id="332949"/>
    <lineage>
        <taxon>Bacteria</taxon>
        <taxon>Bacillati</taxon>
        <taxon>Bacillota</taxon>
        <taxon>Bacilli</taxon>
        <taxon>Lactobacillales</taxon>
        <taxon>Enterococcaceae</taxon>
        <taxon>Enterococcus</taxon>
    </lineage>
</organism>
<dbReference type="GO" id="GO:0006635">
    <property type="term" value="P:fatty acid beta-oxidation"/>
    <property type="evidence" value="ECO:0007669"/>
    <property type="project" value="TreeGrafter"/>
</dbReference>
<dbReference type="EMBL" id="CP013614">
    <property type="protein sequence ID" value="ALS00393.1"/>
    <property type="molecule type" value="Genomic_DNA"/>
</dbReference>
<evidence type="ECO:0000313" key="6">
    <source>
        <dbReference type="Proteomes" id="UP000065511"/>
    </source>
</evidence>
<sequence length="259" mass="27489">MPTFDHFICEVTGATAVLTINRPEVRNALNQACWKEILEFVTWVDQEASVKTVIITGAGEKAFVAGADLKSVSELNSVSAVNSNSMSALKAITNSSKVFIAAVNGYAFGGGCELSLACDLRLASENARFGLPETGLGLIPGAGGTQRLPRIVGIGVANEMILGGRILTGEQAVNYGLAMKCVPLGQLLKEANELADTINKKAPLAISYAKKCVRQALSIDENSGLALENQSFAILMSSEDKKEGIAAFFEKRQADFKNK</sequence>
<dbReference type="InterPro" id="IPR029045">
    <property type="entry name" value="ClpP/crotonase-like_dom_sf"/>
</dbReference>
<keyword evidence="2" id="KW-0456">Lyase</keyword>
<dbReference type="CDD" id="cd06558">
    <property type="entry name" value="crotonase-like"/>
    <property type="match status" value="1"/>
</dbReference>
<dbReference type="Pfam" id="PF00378">
    <property type="entry name" value="ECH_1"/>
    <property type="match status" value="1"/>
</dbReference>
<dbReference type="AlphaFoldDB" id="A0A0S3K8L5"/>
<protein>
    <submittedName>
        <fullName evidence="5">3-hydroxybutyryl-CoA dehydratase</fullName>
    </submittedName>
</protein>
<dbReference type="Gene3D" id="3.90.226.10">
    <property type="entry name" value="2-enoyl-CoA Hydratase, Chain A, domain 1"/>
    <property type="match status" value="1"/>
</dbReference>
<dbReference type="KEGG" id="ess:ATZ33_03090"/>
<dbReference type="PANTHER" id="PTHR11941">
    <property type="entry name" value="ENOYL-COA HYDRATASE-RELATED"/>
    <property type="match status" value="1"/>
</dbReference>
<comment type="similarity">
    <text evidence="1 3">Belongs to the enoyl-CoA hydratase/isomerase family.</text>
</comment>
<dbReference type="PANTHER" id="PTHR11941:SF54">
    <property type="entry name" value="ENOYL-COA HYDRATASE, MITOCHONDRIAL"/>
    <property type="match status" value="1"/>
</dbReference>
<reference evidence="5 7" key="1">
    <citation type="submission" date="2014-12" db="EMBL/GenBank/DDBJ databases">
        <title>Draft genome sequences of 29 type strains of Enterococci.</title>
        <authorList>
            <person name="Zhong Z."/>
            <person name="Sun Z."/>
            <person name="Liu W."/>
            <person name="Zhang W."/>
            <person name="Zhang H."/>
        </authorList>
    </citation>
    <scope>NUCLEOTIDE SEQUENCE [LARGE SCALE GENOMIC DNA]</scope>
    <source>
        <strain evidence="5 7">DSM 22801</strain>
    </source>
</reference>
<dbReference type="SUPFAM" id="SSF52096">
    <property type="entry name" value="ClpP/crotonase"/>
    <property type="match status" value="1"/>
</dbReference>
<accession>A0A0S3K8L5</accession>
<dbReference type="Gene3D" id="1.10.12.10">
    <property type="entry name" value="Lyase 2-enoyl-coa Hydratase, Chain A, domain 2"/>
    <property type="match status" value="1"/>
</dbReference>
<dbReference type="InterPro" id="IPR018376">
    <property type="entry name" value="Enoyl-CoA_hyd/isom_CS"/>
</dbReference>
<dbReference type="Proteomes" id="UP000065511">
    <property type="component" value="Chromosome"/>
</dbReference>
<dbReference type="FunFam" id="3.90.226.10:FF:000009">
    <property type="entry name" value="Carnitinyl-CoA dehydratase"/>
    <property type="match status" value="1"/>
</dbReference>
<evidence type="ECO:0000313" key="5">
    <source>
        <dbReference type="EMBL" id="OJG85352.1"/>
    </source>
</evidence>
<keyword evidence="6" id="KW-1185">Reference proteome</keyword>
<dbReference type="FunFam" id="1.10.12.10:FF:000001">
    <property type="entry name" value="Probable enoyl-CoA hydratase, mitochondrial"/>
    <property type="match status" value="1"/>
</dbReference>
<dbReference type="Proteomes" id="UP000183039">
    <property type="component" value="Unassembled WGS sequence"/>
</dbReference>
<proteinExistence type="inferred from homology"/>
<dbReference type="InterPro" id="IPR014748">
    <property type="entry name" value="Enoyl-CoA_hydra_C"/>
</dbReference>
<dbReference type="OrthoDB" id="9775794at2"/>
<evidence type="ECO:0000256" key="3">
    <source>
        <dbReference type="RuleBase" id="RU003707"/>
    </source>
</evidence>
<evidence type="ECO:0000313" key="7">
    <source>
        <dbReference type="Proteomes" id="UP000183039"/>
    </source>
</evidence>
<evidence type="ECO:0000313" key="4">
    <source>
        <dbReference type="EMBL" id="ALS00393.1"/>
    </source>
</evidence>
<name>A0A0S3K8L5_9ENTE</name>